<proteinExistence type="predicted"/>
<evidence type="ECO:0000313" key="1">
    <source>
        <dbReference type="EMBL" id="RXJ04302.1"/>
    </source>
</evidence>
<evidence type="ECO:0000313" key="2">
    <source>
        <dbReference type="Proteomes" id="UP000290649"/>
    </source>
</evidence>
<dbReference type="OrthoDB" id="2427280at2"/>
<dbReference type="InterPro" id="IPR043519">
    <property type="entry name" value="NT_sf"/>
</dbReference>
<protein>
    <recommendedName>
        <fullName evidence="3">Nucleotidyltransferase domain-containing protein</fullName>
    </recommendedName>
</protein>
<dbReference type="SUPFAM" id="SSF81301">
    <property type="entry name" value="Nucleotidyltransferase"/>
    <property type="match status" value="1"/>
</dbReference>
<dbReference type="Gene3D" id="3.30.460.10">
    <property type="entry name" value="Beta Polymerase, domain 2"/>
    <property type="match status" value="1"/>
</dbReference>
<gene>
    <name evidence="1" type="ORF">DS745_02645</name>
</gene>
<dbReference type="Proteomes" id="UP000290649">
    <property type="component" value="Unassembled WGS sequence"/>
</dbReference>
<dbReference type="AlphaFoldDB" id="A0A4Q0VY11"/>
<sequence length="278" mass="32724">MGENIRNHTKRDQAIPEQRKKLINAIERDLLGDDNILAVFYGGSIGNGCTDLYSDIDLRIVVKDDMFEQYRLNKKERAKTWGNVLFFEDFPWTTYSIAHFDTFIKVDTFYYHIKGIQPSVWLQEIKIVKDSQGFVDQVVEKSRKLSYLPSLQDVDIWRTKFFSYVHEVYRRVQRGEIYYALQCIDNLRLSITTGWFMVAGIQPNTFGDWAKIEGSRSRLEGWQLSLLEGWYSKRDREDIFKVTKAIIPEFKKIHESLCEMVGLEMNDQWVDEIVGMTL</sequence>
<dbReference type="RefSeq" id="WP_129076650.1">
    <property type="nucleotide sequence ID" value="NZ_QOUX01000001.1"/>
</dbReference>
<keyword evidence="2" id="KW-1185">Reference proteome</keyword>
<name>A0A4Q0VY11_9BACI</name>
<reference evidence="1 2" key="1">
    <citation type="journal article" date="2019" name="Int. J. Syst. Evol. Microbiol.">
        <title>Anaerobacillus alkaliphilus sp. nov., a novel alkaliphilic and moderately halophilic bacterium.</title>
        <authorList>
            <person name="Borsodi A.K."/>
            <person name="Aszalos J.M."/>
            <person name="Bihari P."/>
            <person name="Nagy I."/>
            <person name="Schumann P."/>
            <person name="Sproer C."/>
            <person name="Kovacs A.L."/>
            <person name="Boka K."/>
            <person name="Dobosy P."/>
            <person name="Ovari M."/>
            <person name="Szili-Kovacs T."/>
            <person name="Toth E."/>
        </authorList>
    </citation>
    <scope>NUCLEOTIDE SEQUENCE [LARGE SCALE GENOMIC DNA]</scope>
    <source>
        <strain evidence="1 2">B16-10</strain>
    </source>
</reference>
<dbReference type="Gene3D" id="1.20.120.330">
    <property type="entry name" value="Nucleotidyltransferases domain 2"/>
    <property type="match status" value="1"/>
</dbReference>
<evidence type="ECO:0008006" key="3">
    <source>
        <dbReference type="Google" id="ProtNLM"/>
    </source>
</evidence>
<accession>A0A4Q0VY11</accession>
<dbReference type="EMBL" id="QOUX01000001">
    <property type="protein sequence ID" value="RXJ04302.1"/>
    <property type="molecule type" value="Genomic_DNA"/>
</dbReference>
<comment type="caution">
    <text evidence="1">The sequence shown here is derived from an EMBL/GenBank/DDBJ whole genome shotgun (WGS) entry which is preliminary data.</text>
</comment>
<organism evidence="1 2">
    <name type="scientific">Anaerobacillus alkaliphilus</name>
    <dbReference type="NCBI Taxonomy" id="1548597"/>
    <lineage>
        <taxon>Bacteria</taxon>
        <taxon>Bacillati</taxon>
        <taxon>Bacillota</taxon>
        <taxon>Bacilli</taxon>
        <taxon>Bacillales</taxon>
        <taxon>Bacillaceae</taxon>
        <taxon>Anaerobacillus</taxon>
    </lineage>
</organism>